<evidence type="ECO:0000256" key="1">
    <source>
        <dbReference type="ARBA" id="ARBA00009013"/>
    </source>
</evidence>
<dbReference type="Gene3D" id="3.30.750.24">
    <property type="entry name" value="STAS domain"/>
    <property type="match status" value="1"/>
</dbReference>
<dbReference type="CDD" id="cd07043">
    <property type="entry name" value="STAS_anti-anti-sigma_factors"/>
    <property type="match status" value="1"/>
</dbReference>
<organism evidence="4 5">
    <name type="scientific">Actinomadura graeca</name>
    <dbReference type="NCBI Taxonomy" id="2750812"/>
    <lineage>
        <taxon>Bacteria</taxon>
        <taxon>Bacillati</taxon>
        <taxon>Actinomycetota</taxon>
        <taxon>Actinomycetes</taxon>
        <taxon>Streptosporangiales</taxon>
        <taxon>Thermomonosporaceae</taxon>
        <taxon>Actinomadura</taxon>
    </lineage>
</organism>
<feature type="domain" description="STAS" evidence="3">
    <location>
        <begin position="24"/>
        <end position="132"/>
    </location>
</feature>
<dbReference type="RefSeq" id="WP_231335454.1">
    <property type="nucleotide sequence ID" value="NZ_CP059572.1"/>
</dbReference>
<dbReference type="NCBIfam" id="TIGR00377">
    <property type="entry name" value="ant_ant_sig"/>
    <property type="match status" value="1"/>
</dbReference>
<comment type="similarity">
    <text evidence="1 2">Belongs to the anti-sigma-factor antagonist family.</text>
</comment>
<dbReference type="EMBL" id="CP059572">
    <property type="protein sequence ID" value="QXJ22240.1"/>
    <property type="molecule type" value="Genomic_DNA"/>
</dbReference>
<evidence type="ECO:0000313" key="4">
    <source>
        <dbReference type="EMBL" id="QXJ22240.1"/>
    </source>
</evidence>
<dbReference type="SUPFAM" id="SSF52091">
    <property type="entry name" value="SpoIIaa-like"/>
    <property type="match status" value="1"/>
</dbReference>
<dbReference type="InterPro" id="IPR003658">
    <property type="entry name" value="Anti-sigma_ant"/>
</dbReference>
<keyword evidence="5" id="KW-1185">Reference proteome</keyword>
<evidence type="ECO:0000259" key="3">
    <source>
        <dbReference type="PROSITE" id="PS50801"/>
    </source>
</evidence>
<name>A0ABX8QTT7_9ACTN</name>
<dbReference type="Pfam" id="PF01740">
    <property type="entry name" value="STAS"/>
    <property type="match status" value="1"/>
</dbReference>
<sequence>MTMSAVRDGDSLSEPQWRDPRDRIRVRAEHRDSALVAYAEGELDYLVSEPFRDYVLSLAFPPWQIILDLERVSFCDSSGLGAMVGIWKAVRTRRGRLVVSRPSGLCRRILRRTGLDEHFTVSATLNHALTQFAKPPGQNGMSVRSR</sequence>
<evidence type="ECO:0000313" key="5">
    <source>
        <dbReference type="Proteomes" id="UP001049518"/>
    </source>
</evidence>
<reference evidence="4" key="1">
    <citation type="submission" date="2020-07" db="EMBL/GenBank/DDBJ databases">
        <authorList>
            <person name="Tarantini F.S."/>
            <person name="Hong K.W."/>
            <person name="Chan K.G."/>
        </authorList>
    </citation>
    <scope>NUCLEOTIDE SEQUENCE</scope>
    <source>
        <strain evidence="4">32-07</strain>
    </source>
</reference>
<gene>
    <name evidence="4" type="ORF">AGRA3207_003210</name>
</gene>
<dbReference type="PROSITE" id="PS50801">
    <property type="entry name" value="STAS"/>
    <property type="match status" value="1"/>
</dbReference>
<dbReference type="PANTHER" id="PTHR33495">
    <property type="entry name" value="ANTI-SIGMA FACTOR ANTAGONIST TM_1081-RELATED-RELATED"/>
    <property type="match status" value="1"/>
</dbReference>
<accession>A0ABX8QTT7</accession>
<evidence type="ECO:0000256" key="2">
    <source>
        <dbReference type="RuleBase" id="RU003749"/>
    </source>
</evidence>
<proteinExistence type="inferred from homology"/>
<dbReference type="InterPro" id="IPR002645">
    <property type="entry name" value="STAS_dom"/>
</dbReference>
<dbReference type="InterPro" id="IPR036513">
    <property type="entry name" value="STAS_dom_sf"/>
</dbReference>
<dbReference type="Proteomes" id="UP001049518">
    <property type="component" value="Chromosome"/>
</dbReference>
<protein>
    <recommendedName>
        <fullName evidence="2">Anti-sigma factor antagonist</fullName>
    </recommendedName>
</protein>